<protein>
    <submittedName>
        <fullName evidence="2">Os09g0409350 protein</fullName>
    </submittedName>
</protein>
<dbReference type="EMBL" id="AP008215">
    <property type="protein sequence ID" value="BAH94560.1"/>
    <property type="molecule type" value="Genomic_DNA"/>
</dbReference>
<gene>
    <name evidence="2" type="ordered locus">Os09g0409350</name>
</gene>
<accession>C7J755</accession>
<sequence>EFIISPGSSTRREHFSTDTDSPDAYARCRLKTRTNRRGFSYRVLSINTCLEQTCRNT</sequence>
<feature type="non-terminal residue" evidence="2">
    <location>
        <position position="1"/>
    </location>
</feature>
<evidence type="ECO:0000313" key="2">
    <source>
        <dbReference type="EMBL" id="BAH94560.1"/>
    </source>
</evidence>
<reference evidence="2 3" key="1">
    <citation type="journal article" date="2005" name="Nature">
        <title>The map-based sequence of the rice genome.</title>
        <authorList>
            <consortium name="International rice genome sequencing project (IRGSP)"/>
            <person name="Matsumoto T."/>
            <person name="Wu J."/>
            <person name="Kanamori H."/>
            <person name="Katayose Y."/>
            <person name="Fujisawa M."/>
            <person name="Namiki N."/>
            <person name="Mizuno H."/>
            <person name="Yamamoto K."/>
            <person name="Antonio B.A."/>
            <person name="Baba T."/>
            <person name="Sakata K."/>
            <person name="Nagamura Y."/>
            <person name="Aoki H."/>
            <person name="Arikawa K."/>
            <person name="Arita K."/>
            <person name="Bito T."/>
            <person name="Chiden Y."/>
            <person name="Fujitsuka N."/>
            <person name="Fukunaka R."/>
            <person name="Hamada M."/>
            <person name="Harada C."/>
            <person name="Hayashi A."/>
            <person name="Hijishita S."/>
            <person name="Honda M."/>
            <person name="Hosokawa S."/>
            <person name="Ichikawa Y."/>
            <person name="Idonuma A."/>
            <person name="Iijima M."/>
            <person name="Ikeda M."/>
            <person name="Ikeno M."/>
            <person name="Ito K."/>
            <person name="Ito S."/>
            <person name="Ito T."/>
            <person name="Ito Y."/>
            <person name="Ito Y."/>
            <person name="Iwabuchi A."/>
            <person name="Kamiya K."/>
            <person name="Karasawa W."/>
            <person name="Kurita K."/>
            <person name="Katagiri S."/>
            <person name="Kikuta A."/>
            <person name="Kobayashi H."/>
            <person name="Kobayashi N."/>
            <person name="Machita K."/>
            <person name="Maehara T."/>
            <person name="Masukawa M."/>
            <person name="Mizubayashi T."/>
            <person name="Mukai Y."/>
            <person name="Nagasaki H."/>
            <person name="Nagata Y."/>
            <person name="Naito S."/>
            <person name="Nakashima M."/>
            <person name="Nakama Y."/>
            <person name="Nakamichi Y."/>
            <person name="Nakamura M."/>
            <person name="Meguro A."/>
            <person name="Negishi M."/>
            <person name="Ohta I."/>
            <person name="Ohta T."/>
            <person name="Okamoto M."/>
            <person name="Ono N."/>
            <person name="Saji S."/>
            <person name="Sakaguchi M."/>
            <person name="Sakai K."/>
            <person name="Shibata M."/>
            <person name="Shimokawa T."/>
            <person name="Song J."/>
            <person name="Takazaki Y."/>
            <person name="Terasawa K."/>
            <person name="Tsugane M."/>
            <person name="Tsuji K."/>
            <person name="Ueda S."/>
            <person name="Waki K."/>
            <person name="Yamagata H."/>
            <person name="Yamamoto M."/>
            <person name="Yamamoto S."/>
            <person name="Yamane H."/>
            <person name="Yoshiki S."/>
            <person name="Yoshihara R."/>
            <person name="Yukawa K."/>
            <person name="Zhong H."/>
            <person name="Yano M."/>
            <person name="Yuan Q."/>
            <person name="Ouyang S."/>
            <person name="Liu J."/>
            <person name="Jones K.M."/>
            <person name="Gansberger K."/>
            <person name="Moffat K."/>
            <person name="Hill J."/>
            <person name="Bera J."/>
            <person name="Fadrosh D."/>
            <person name="Jin S."/>
            <person name="Johri S."/>
            <person name="Kim M."/>
            <person name="Overton L."/>
            <person name="Reardon M."/>
            <person name="Tsitrin T."/>
            <person name="Vuong H."/>
            <person name="Weaver B."/>
            <person name="Ciecko A."/>
            <person name="Tallon L."/>
            <person name="Jackson J."/>
            <person name="Pai G."/>
            <person name="Aken S.V."/>
            <person name="Utterback T."/>
            <person name="Reidmuller S."/>
            <person name="Feldblyum T."/>
            <person name="Hsiao J."/>
            <person name="Zismann V."/>
            <person name="Iobst S."/>
            <person name="de Vazeille A.R."/>
            <person name="Buell C.R."/>
            <person name="Ying K."/>
            <person name="Li Y."/>
            <person name="Lu T."/>
            <person name="Huang Y."/>
            <person name="Zhao Q."/>
            <person name="Feng Q."/>
            <person name="Zhang L."/>
            <person name="Zhu J."/>
            <person name="Weng Q."/>
            <person name="Mu J."/>
            <person name="Lu Y."/>
            <person name="Fan D."/>
            <person name="Liu Y."/>
            <person name="Guan J."/>
            <person name="Zhang Y."/>
            <person name="Yu S."/>
            <person name="Liu X."/>
            <person name="Zhang Y."/>
            <person name="Hong G."/>
            <person name="Han B."/>
            <person name="Choisne N."/>
            <person name="Demange N."/>
            <person name="Orjeda G."/>
            <person name="Samain S."/>
            <person name="Cattolico L."/>
            <person name="Pelletier E."/>
            <person name="Couloux A."/>
            <person name="Segurens B."/>
            <person name="Wincker P."/>
            <person name="D'Hont A."/>
            <person name="Scarpelli C."/>
            <person name="Weissenbach J."/>
            <person name="Salanoubat M."/>
            <person name="Quetier F."/>
            <person name="Yu Y."/>
            <person name="Kim H.R."/>
            <person name="Rambo T."/>
            <person name="Currie J."/>
            <person name="Collura K."/>
            <person name="Luo M."/>
            <person name="Yang T."/>
            <person name="Ammiraju J.S.S."/>
            <person name="Engler F."/>
            <person name="Soderlund C."/>
            <person name="Wing R.A."/>
            <person name="Palmer L.E."/>
            <person name="de la Bastide M."/>
            <person name="Spiegel L."/>
            <person name="Nascimento L."/>
            <person name="Zutavern T."/>
            <person name="O'Shaughnessy A."/>
            <person name="Dike S."/>
            <person name="Dedhia N."/>
            <person name="Preston R."/>
            <person name="Balija V."/>
            <person name="McCombie W.R."/>
            <person name="Chow T."/>
            <person name="Chen H."/>
            <person name="Chung M."/>
            <person name="Chen C."/>
            <person name="Shaw J."/>
            <person name="Wu H."/>
            <person name="Hsiao K."/>
            <person name="Chao Y."/>
            <person name="Chu M."/>
            <person name="Cheng C."/>
            <person name="Hour A."/>
            <person name="Lee P."/>
            <person name="Lin S."/>
            <person name="Lin Y."/>
            <person name="Liou J."/>
            <person name="Liu S."/>
            <person name="Hsing Y."/>
            <person name="Raghuvanshi S."/>
            <person name="Mohanty A."/>
            <person name="Bharti A.K."/>
            <person name="Gaur A."/>
            <person name="Gupta V."/>
            <person name="Kumar D."/>
            <person name="Ravi V."/>
            <person name="Vij S."/>
            <person name="Kapur A."/>
            <person name="Khurana P."/>
            <person name="Khurana P."/>
            <person name="Khurana J.P."/>
            <person name="Tyagi A.K."/>
            <person name="Gaikwad K."/>
            <person name="Singh A."/>
            <person name="Dalal V."/>
            <person name="Srivastava S."/>
            <person name="Dixit A."/>
            <person name="Pal A.K."/>
            <person name="Ghazi I.A."/>
            <person name="Yadav M."/>
            <person name="Pandit A."/>
            <person name="Bhargava A."/>
            <person name="Sureshbabu K."/>
            <person name="Batra K."/>
            <person name="Sharma T.R."/>
            <person name="Mohapatra T."/>
            <person name="Singh N.K."/>
            <person name="Messing J."/>
            <person name="Nelson A.B."/>
            <person name="Fuks G."/>
            <person name="Kavchok S."/>
            <person name="Keizer G."/>
            <person name="Linton E."/>
            <person name="Llaca V."/>
            <person name="Song R."/>
            <person name="Tanyolac B."/>
            <person name="Young S."/>
            <person name="Ho-Il K."/>
            <person name="Hahn J.H."/>
            <person name="Sangsakoo G."/>
            <person name="Vanavichit A."/>
            <person name="de Mattos Luiz.A.T."/>
            <person name="Zimmer P.D."/>
            <person name="Malone G."/>
            <person name="Dellagostin O."/>
            <person name="de Oliveira A.C."/>
            <person name="Bevan M."/>
            <person name="Bancroft I."/>
            <person name="Minx P."/>
            <person name="Cordum H."/>
            <person name="Wilson R."/>
            <person name="Cheng Z."/>
            <person name="Jin W."/>
            <person name="Jiang J."/>
            <person name="Leong S.A."/>
            <person name="Iwama H."/>
            <person name="Gojobori T."/>
            <person name="Itoh T."/>
            <person name="Niimura Y."/>
            <person name="Fujii Y."/>
            <person name="Habara T."/>
            <person name="Sakai H."/>
            <person name="Sato Y."/>
            <person name="Wilson G."/>
            <person name="Kumar K."/>
            <person name="McCouch S."/>
            <person name="Juretic N."/>
            <person name="Hoen D."/>
            <person name="Wright S."/>
            <person name="Bruskiewich R."/>
            <person name="Bureau T."/>
            <person name="Miyao A."/>
            <person name="Hirochika H."/>
            <person name="Nishikawa T."/>
            <person name="Kadowaki K."/>
            <person name="Sugiura M."/>
            <person name="Burr B."/>
            <person name="Sasaki T."/>
        </authorList>
    </citation>
    <scope>NUCLEOTIDE SEQUENCE [LARGE SCALE GENOMIC DNA]</scope>
    <source>
        <strain evidence="3">cv. Nipponbare</strain>
    </source>
</reference>
<dbReference type="AlphaFoldDB" id="C7J755"/>
<evidence type="ECO:0000313" key="3">
    <source>
        <dbReference type="Proteomes" id="UP000000763"/>
    </source>
</evidence>
<proteinExistence type="predicted"/>
<evidence type="ECO:0000256" key="1">
    <source>
        <dbReference type="SAM" id="MobiDB-lite"/>
    </source>
</evidence>
<organism evidence="2 3">
    <name type="scientific">Oryza sativa subsp. japonica</name>
    <name type="common">Rice</name>
    <dbReference type="NCBI Taxonomy" id="39947"/>
    <lineage>
        <taxon>Eukaryota</taxon>
        <taxon>Viridiplantae</taxon>
        <taxon>Streptophyta</taxon>
        <taxon>Embryophyta</taxon>
        <taxon>Tracheophyta</taxon>
        <taxon>Spermatophyta</taxon>
        <taxon>Magnoliopsida</taxon>
        <taxon>Liliopsida</taxon>
        <taxon>Poales</taxon>
        <taxon>Poaceae</taxon>
        <taxon>BOP clade</taxon>
        <taxon>Oryzoideae</taxon>
        <taxon>Oryzeae</taxon>
        <taxon>Oryzinae</taxon>
        <taxon>Oryza</taxon>
        <taxon>Oryza sativa</taxon>
    </lineage>
</organism>
<dbReference type="KEGG" id="dosa:Os09g0409350"/>
<name>C7J755_ORYSJ</name>
<reference evidence="3" key="2">
    <citation type="journal article" date="2008" name="Nucleic Acids Res.">
        <title>The rice annotation project database (RAP-DB): 2008 update.</title>
        <authorList>
            <consortium name="The rice annotation project (RAP)"/>
        </authorList>
    </citation>
    <scope>GENOME REANNOTATION</scope>
    <source>
        <strain evidence="3">cv. Nipponbare</strain>
    </source>
</reference>
<feature type="region of interest" description="Disordered" evidence="1">
    <location>
        <begin position="1"/>
        <end position="21"/>
    </location>
</feature>
<dbReference type="Proteomes" id="UP000000763">
    <property type="component" value="Chromosome 9"/>
</dbReference>